<gene>
    <name evidence="2" type="ORF">chiPu_0017404</name>
</gene>
<dbReference type="Proteomes" id="UP000287033">
    <property type="component" value="Unassembled WGS sequence"/>
</dbReference>
<dbReference type="OMA" id="LMTIERC"/>
<feature type="transmembrane region" description="Helical" evidence="1">
    <location>
        <begin position="73"/>
        <end position="95"/>
    </location>
</feature>
<dbReference type="OrthoDB" id="330047at2759"/>
<keyword evidence="1" id="KW-0812">Transmembrane</keyword>
<sequence length="108" mass="11985">MLSLGERVKRYLTFASGIFECIGFAGAIFGWASLVFVLKEEGYFRNLCISPHNASEPGGSNGTVDCYLQDERFALIFTMASFMDSFTTLPGGYIFDRFGTMPAQFMAM</sequence>
<evidence type="ECO:0000256" key="1">
    <source>
        <dbReference type="SAM" id="Phobius"/>
    </source>
</evidence>
<accession>A0A401RFP3</accession>
<dbReference type="AlphaFoldDB" id="A0A401RFP3"/>
<dbReference type="InterPro" id="IPR027197">
    <property type="entry name" value="SLC43A3"/>
</dbReference>
<dbReference type="PANTHER" id="PTHR20765">
    <property type="entry name" value="SOLUTE CARRIER FAMILY 43 MEMBER 3-RELATED"/>
    <property type="match status" value="1"/>
</dbReference>
<dbReference type="EMBL" id="BEZZ01001279">
    <property type="protein sequence ID" value="GCC16963.1"/>
    <property type="molecule type" value="Genomic_DNA"/>
</dbReference>
<organism evidence="2 3">
    <name type="scientific">Chiloscyllium punctatum</name>
    <name type="common">Brownbanded bambooshark</name>
    <name type="synonym">Hemiscyllium punctatum</name>
    <dbReference type="NCBI Taxonomy" id="137246"/>
    <lineage>
        <taxon>Eukaryota</taxon>
        <taxon>Metazoa</taxon>
        <taxon>Chordata</taxon>
        <taxon>Craniata</taxon>
        <taxon>Vertebrata</taxon>
        <taxon>Chondrichthyes</taxon>
        <taxon>Elasmobranchii</taxon>
        <taxon>Galeomorphii</taxon>
        <taxon>Galeoidea</taxon>
        <taxon>Orectolobiformes</taxon>
        <taxon>Hemiscylliidae</taxon>
        <taxon>Chiloscyllium</taxon>
    </lineage>
</organism>
<keyword evidence="1" id="KW-1133">Transmembrane helix</keyword>
<evidence type="ECO:0008006" key="4">
    <source>
        <dbReference type="Google" id="ProtNLM"/>
    </source>
</evidence>
<feature type="transmembrane region" description="Helical" evidence="1">
    <location>
        <begin position="12"/>
        <end position="37"/>
    </location>
</feature>
<keyword evidence="1" id="KW-0472">Membrane</keyword>
<proteinExistence type="predicted"/>
<dbReference type="STRING" id="137246.A0A401RFP3"/>
<comment type="caution">
    <text evidence="2">The sequence shown here is derived from an EMBL/GenBank/DDBJ whole genome shotgun (WGS) entry which is preliminary data.</text>
</comment>
<name>A0A401RFP3_CHIPU</name>
<keyword evidence="3" id="KW-1185">Reference proteome</keyword>
<dbReference type="PANTHER" id="PTHR20765:SF1">
    <property type="entry name" value="EQUILIBRATIVE NUCLEOBASE TRANSPORTER 1"/>
    <property type="match status" value="1"/>
</dbReference>
<reference evidence="2 3" key="1">
    <citation type="journal article" date="2018" name="Nat. Ecol. Evol.">
        <title>Shark genomes provide insights into elasmobranch evolution and the origin of vertebrates.</title>
        <authorList>
            <person name="Hara Y"/>
            <person name="Yamaguchi K"/>
            <person name="Onimaru K"/>
            <person name="Kadota M"/>
            <person name="Koyanagi M"/>
            <person name="Keeley SD"/>
            <person name="Tatsumi K"/>
            <person name="Tanaka K"/>
            <person name="Motone F"/>
            <person name="Kageyama Y"/>
            <person name="Nozu R"/>
            <person name="Adachi N"/>
            <person name="Nishimura O"/>
            <person name="Nakagawa R"/>
            <person name="Tanegashima C"/>
            <person name="Kiyatake I"/>
            <person name="Matsumoto R"/>
            <person name="Murakumo K"/>
            <person name="Nishida K"/>
            <person name="Terakita A"/>
            <person name="Kuratani S"/>
            <person name="Sato K"/>
            <person name="Hyodo S Kuraku.S."/>
        </authorList>
    </citation>
    <scope>NUCLEOTIDE SEQUENCE [LARGE SCALE GENOMIC DNA]</scope>
</reference>
<evidence type="ECO:0000313" key="3">
    <source>
        <dbReference type="Proteomes" id="UP000287033"/>
    </source>
</evidence>
<protein>
    <recommendedName>
        <fullName evidence="4">Major facilitator superfamily (MFS) profile domain-containing protein</fullName>
    </recommendedName>
</protein>
<evidence type="ECO:0000313" key="2">
    <source>
        <dbReference type="EMBL" id="GCC16963.1"/>
    </source>
</evidence>